<feature type="region of interest" description="Disordered" evidence="1">
    <location>
        <begin position="325"/>
        <end position="357"/>
    </location>
</feature>
<reference evidence="2" key="2">
    <citation type="submission" date="2024-10" db="UniProtKB">
        <authorList>
            <consortium name="EnsemblProtists"/>
        </authorList>
    </citation>
    <scope>IDENTIFICATION</scope>
</reference>
<proteinExistence type="predicted"/>
<organism evidence="2 3">
    <name type="scientific">Emiliania huxleyi (strain CCMP1516)</name>
    <dbReference type="NCBI Taxonomy" id="280463"/>
    <lineage>
        <taxon>Eukaryota</taxon>
        <taxon>Haptista</taxon>
        <taxon>Haptophyta</taxon>
        <taxon>Prymnesiophyceae</taxon>
        <taxon>Isochrysidales</taxon>
        <taxon>Noelaerhabdaceae</taxon>
        <taxon>Emiliania</taxon>
    </lineage>
</organism>
<dbReference type="GeneID" id="17253245"/>
<feature type="compositionally biased region" description="Low complexity" evidence="1">
    <location>
        <begin position="341"/>
        <end position="350"/>
    </location>
</feature>
<dbReference type="AlphaFoldDB" id="A0A0D3I7V4"/>
<dbReference type="Proteomes" id="UP000013827">
    <property type="component" value="Unassembled WGS sequence"/>
</dbReference>
<feature type="compositionally biased region" description="Basic and acidic residues" evidence="1">
    <location>
        <begin position="325"/>
        <end position="340"/>
    </location>
</feature>
<dbReference type="PaxDb" id="2903-EOD07339"/>
<name>A0A0D3I7V4_EMIH1</name>
<dbReference type="EnsemblProtists" id="EOD07339">
    <property type="protein sequence ID" value="EOD07339"/>
    <property type="gene ID" value="EMIHUDRAFT_448571"/>
</dbReference>
<evidence type="ECO:0000313" key="3">
    <source>
        <dbReference type="Proteomes" id="UP000013827"/>
    </source>
</evidence>
<evidence type="ECO:0008006" key="4">
    <source>
        <dbReference type="Google" id="ProtNLM"/>
    </source>
</evidence>
<keyword evidence="3" id="KW-1185">Reference proteome</keyword>
<accession>A0A0D3I7V4</accession>
<protein>
    <recommendedName>
        <fullName evidence="4">RRM domain-containing protein</fullName>
    </recommendedName>
</protein>
<reference evidence="3" key="1">
    <citation type="journal article" date="2013" name="Nature">
        <title>Pan genome of the phytoplankton Emiliania underpins its global distribution.</title>
        <authorList>
            <person name="Read B.A."/>
            <person name="Kegel J."/>
            <person name="Klute M.J."/>
            <person name="Kuo A."/>
            <person name="Lefebvre S.C."/>
            <person name="Maumus F."/>
            <person name="Mayer C."/>
            <person name="Miller J."/>
            <person name="Monier A."/>
            <person name="Salamov A."/>
            <person name="Young J."/>
            <person name="Aguilar M."/>
            <person name="Claverie J.M."/>
            <person name="Frickenhaus S."/>
            <person name="Gonzalez K."/>
            <person name="Herman E.K."/>
            <person name="Lin Y.C."/>
            <person name="Napier J."/>
            <person name="Ogata H."/>
            <person name="Sarno A.F."/>
            <person name="Shmutz J."/>
            <person name="Schroeder D."/>
            <person name="de Vargas C."/>
            <person name="Verret F."/>
            <person name="von Dassow P."/>
            <person name="Valentin K."/>
            <person name="Van de Peer Y."/>
            <person name="Wheeler G."/>
            <person name="Dacks J.B."/>
            <person name="Delwiche C.F."/>
            <person name="Dyhrman S.T."/>
            <person name="Glockner G."/>
            <person name="John U."/>
            <person name="Richards T."/>
            <person name="Worden A.Z."/>
            <person name="Zhang X."/>
            <person name="Grigoriev I.V."/>
            <person name="Allen A.E."/>
            <person name="Bidle K."/>
            <person name="Borodovsky M."/>
            <person name="Bowler C."/>
            <person name="Brownlee C."/>
            <person name="Cock J.M."/>
            <person name="Elias M."/>
            <person name="Gladyshev V.N."/>
            <person name="Groth M."/>
            <person name="Guda C."/>
            <person name="Hadaegh A."/>
            <person name="Iglesias-Rodriguez M.D."/>
            <person name="Jenkins J."/>
            <person name="Jones B.M."/>
            <person name="Lawson T."/>
            <person name="Leese F."/>
            <person name="Lindquist E."/>
            <person name="Lobanov A."/>
            <person name="Lomsadze A."/>
            <person name="Malik S.B."/>
            <person name="Marsh M.E."/>
            <person name="Mackinder L."/>
            <person name="Mock T."/>
            <person name="Mueller-Roeber B."/>
            <person name="Pagarete A."/>
            <person name="Parker M."/>
            <person name="Probert I."/>
            <person name="Quesneville H."/>
            <person name="Raines C."/>
            <person name="Rensing S.A."/>
            <person name="Riano-Pachon D.M."/>
            <person name="Richier S."/>
            <person name="Rokitta S."/>
            <person name="Shiraiwa Y."/>
            <person name="Soanes D.M."/>
            <person name="van der Giezen M."/>
            <person name="Wahlund T.M."/>
            <person name="Williams B."/>
            <person name="Wilson W."/>
            <person name="Wolfe G."/>
            <person name="Wurch L.L."/>
        </authorList>
    </citation>
    <scope>NUCLEOTIDE SEQUENCE</scope>
</reference>
<feature type="region of interest" description="Disordered" evidence="1">
    <location>
        <begin position="193"/>
        <end position="221"/>
    </location>
</feature>
<dbReference type="KEGG" id="ehx:EMIHUDRAFT_448571"/>
<evidence type="ECO:0000313" key="2">
    <source>
        <dbReference type="EnsemblProtists" id="EOD07339"/>
    </source>
</evidence>
<sequence length="576" mass="65643">MLARIMRERRDAPVQRFGAKVDAHAFDATVPWPPLLHISGLPEKLNSSNLLLQSFGKQGVKDAHPIYLGPVKGRAVLVFEKDHSGWERAKAFLDTCGMERDEVVRLRGEGKTEEAAAKEKARIKSEWVQEHVYNGWKNEQWAKKKLFRTVVVFRRKNELEQEVAEAKRMQKEEQDRLLLRSVQEAEKLKEQLTAQKEEEAAKAKQAEDELAERKAREEQERQKVAALDAQLAELQEEREVSRRQQEEQRAKQVEKDKELDEVRAAQRVAEERLRRLEEDLRENLDLVCASLNQKEAALKESGASSETARQEEEIRELKSFQAKLEQDKREAEDKAAEAKKAAAAAKTAAENQSSVEKTTLEGMASEMQLLEDGVSFADKELRRGDNPERLERTGKFVDRKVGELDLDVLKKCGMKLKMTDYDAHGNPVHLDLWVANWQCAISGAEPAYYDLPSTYPAFKPSDAFRSFQGKFVTVREEDEVIPGRSLRMPGLGGRAVQTPDTVCSAAFVKDIRRRYPKGADRILRHIMTTCNLIRDCKAASGYSIPRVLWDTERDAPMRLEDKIRYLIEFSRAGGSA</sequence>
<feature type="region of interest" description="Disordered" evidence="1">
    <location>
        <begin position="235"/>
        <end position="261"/>
    </location>
</feature>
<dbReference type="RefSeq" id="XP_005759768.1">
    <property type="nucleotide sequence ID" value="XM_005759711.1"/>
</dbReference>
<evidence type="ECO:0000256" key="1">
    <source>
        <dbReference type="SAM" id="MobiDB-lite"/>
    </source>
</evidence>
<dbReference type="HOGENOM" id="CLU_473661_0_0_1"/>